<keyword evidence="6" id="KW-0961">Cell wall biogenesis/degradation</keyword>
<sequence>MAESSKLKQVFASLDLPLIAAIAILYGLGVMTIYSATYGQGLGYVERQLINGIVAAMAMVVFFFIGVRRFFEWSYLLYGLLVISLIALLFLGDATRGSHRWIYLGGFAFQPSEMGKLILCLALARFLALKKDKSFSNFLKVLGLSAASGLFVLLQPDLGSSIIYVVITISCLWVWGLPKKYFAALVGSCLACIPIGWPFLRDYQKLRILTFLNPNIDPLGAGYNVIQSRIAVGSGGVFGKGFLKGTQSKLQFLPEPHTDFIFGVFAEEFGFVGAFLVLCLYAFVLWRILLVGLKSKDLRVKIFVGGFTGWILFHVFESVGMSMGLLPVTGLALPFMSYGGSSIISLSCGFGLLLSACLDFPKRYE</sequence>
<keyword evidence="8" id="KW-1185">Reference proteome</keyword>
<comment type="similarity">
    <text evidence="6">Belongs to the SEDS family. MrdB/RodA subfamily.</text>
</comment>
<evidence type="ECO:0000313" key="8">
    <source>
        <dbReference type="Proteomes" id="UP000005273"/>
    </source>
</evidence>
<dbReference type="AlphaFoldDB" id="A0A0T5XBQ0"/>
<comment type="catalytic activity">
    <reaction evidence="6">
        <text>[GlcNAc-(1-&gt;4)-Mur2Ac(oyl-L-Ala-gamma-D-Glu-L-Lys-D-Ala-D-Ala)](n)-di-trans,octa-cis-undecaprenyl diphosphate + beta-D-GlcNAc-(1-&gt;4)-Mur2Ac(oyl-L-Ala-gamma-D-Glu-L-Lys-D-Ala-D-Ala)-di-trans,octa-cis-undecaprenyl diphosphate = [GlcNAc-(1-&gt;4)-Mur2Ac(oyl-L-Ala-gamma-D-Glu-L-Lys-D-Ala-D-Ala)](n+1)-di-trans,octa-cis-undecaprenyl diphosphate + di-trans,octa-cis-undecaprenyl diphosphate + H(+)</text>
        <dbReference type="Rhea" id="RHEA:23708"/>
        <dbReference type="Rhea" id="RHEA-COMP:9602"/>
        <dbReference type="Rhea" id="RHEA-COMP:9603"/>
        <dbReference type="ChEBI" id="CHEBI:15378"/>
        <dbReference type="ChEBI" id="CHEBI:58405"/>
        <dbReference type="ChEBI" id="CHEBI:60033"/>
        <dbReference type="ChEBI" id="CHEBI:78435"/>
        <dbReference type="EC" id="2.4.99.28"/>
    </reaction>
</comment>
<evidence type="ECO:0000256" key="3">
    <source>
        <dbReference type="ARBA" id="ARBA00022960"/>
    </source>
</evidence>
<evidence type="ECO:0000256" key="6">
    <source>
        <dbReference type="HAMAP-Rule" id="MF_02079"/>
    </source>
</evidence>
<dbReference type="InterPro" id="IPR001182">
    <property type="entry name" value="FtsW/RodA"/>
</dbReference>
<comment type="function">
    <text evidence="6">Peptidoglycan polymerase that is essential for cell wall elongation.</text>
</comment>
<reference evidence="8" key="1">
    <citation type="submission" date="2012-09" db="EMBL/GenBank/DDBJ databases">
        <authorList>
            <person name="Weinstock G."/>
            <person name="Sodergren E."/>
            <person name="Clifton S."/>
            <person name="Fulton L."/>
            <person name="Fulton B."/>
            <person name="Courtney L."/>
            <person name="Fronick C."/>
            <person name="Harrison M."/>
            <person name="Strong C."/>
            <person name="Farmer C."/>
            <person name="Delehaunty K."/>
            <person name="Markovic C."/>
            <person name="Hall O."/>
            <person name="Minx P."/>
            <person name="Tomlinson C."/>
            <person name="Mitreva M."/>
            <person name="Nelson J."/>
            <person name="Hou S."/>
            <person name="Wollam A."/>
            <person name="Pepin K.H."/>
            <person name="Johnson M."/>
            <person name="Bhonagiri V."/>
            <person name="Nash W.E."/>
            <person name="Suruliraj S."/>
            <person name="Warren W."/>
            <person name="Chinwalla A."/>
            <person name="Mardis E.R."/>
            <person name="Wilson R.K."/>
        </authorList>
    </citation>
    <scope>NUCLEOTIDE SEQUENCE [LARGE SCALE GENOMIC DNA]</scope>
    <source>
        <strain evidence="8">OS1</strain>
    </source>
</reference>
<dbReference type="GO" id="GO:0071555">
    <property type="term" value="P:cell wall organization"/>
    <property type="evidence" value="ECO:0007669"/>
    <property type="project" value="UniProtKB-KW"/>
</dbReference>
<keyword evidence="4 6" id="KW-1133">Transmembrane helix</keyword>
<dbReference type="PANTHER" id="PTHR30474:SF1">
    <property type="entry name" value="PEPTIDOGLYCAN GLYCOSYLTRANSFERASE MRDB"/>
    <property type="match status" value="1"/>
</dbReference>
<dbReference type="GO" id="GO:0005886">
    <property type="term" value="C:plasma membrane"/>
    <property type="evidence" value="ECO:0007669"/>
    <property type="project" value="UniProtKB-SubCell"/>
</dbReference>
<dbReference type="GO" id="GO:0015648">
    <property type="term" value="F:lipid-linked peptidoglycan transporter activity"/>
    <property type="evidence" value="ECO:0007669"/>
    <property type="project" value="TreeGrafter"/>
</dbReference>
<name>A0A0T5XBQ0_9BACT</name>
<evidence type="ECO:0000313" key="7">
    <source>
        <dbReference type="EMBL" id="KRT35792.1"/>
    </source>
</evidence>
<feature type="transmembrane region" description="Helical" evidence="6">
    <location>
        <begin position="158"/>
        <end position="175"/>
    </location>
</feature>
<dbReference type="EMBL" id="ACJX03000001">
    <property type="protein sequence ID" value="KRT35792.1"/>
    <property type="molecule type" value="Genomic_DNA"/>
</dbReference>
<dbReference type="Pfam" id="PF01098">
    <property type="entry name" value="FTSW_RODA_SPOVE"/>
    <property type="match status" value="1"/>
</dbReference>
<keyword evidence="6" id="KW-1003">Cell membrane</keyword>
<evidence type="ECO:0000256" key="5">
    <source>
        <dbReference type="ARBA" id="ARBA00023136"/>
    </source>
</evidence>
<dbReference type="PANTHER" id="PTHR30474">
    <property type="entry name" value="CELL CYCLE PROTEIN"/>
    <property type="match status" value="1"/>
</dbReference>
<dbReference type="HAMAP" id="MF_02079">
    <property type="entry name" value="PGT_RodA"/>
    <property type="match status" value="1"/>
</dbReference>
<dbReference type="GO" id="GO:0008360">
    <property type="term" value="P:regulation of cell shape"/>
    <property type="evidence" value="ECO:0007669"/>
    <property type="project" value="UniProtKB-KW"/>
</dbReference>
<dbReference type="NCBIfam" id="TIGR02210">
    <property type="entry name" value="rodA_shape"/>
    <property type="match status" value="1"/>
</dbReference>
<evidence type="ECO:0000256" key="4">
    <source>
        <dbReference type="ARBA" id="ARBA00022989"/>
    </source>
</evidence>
<comment type="pathway">
    <text evidence="6">Cell wall biogenesis; peptidoglycan biosynthesis.</text>
</comment>
<feature type="transmembrane region" description="Helical" evidence="6">
    <location>
        <begin position="338"/>
        <end position="358"/>
    </location>
</feature>
<feature type="transmembrane region" description="Helical" evidence="6">
    <location>
        <begin position="269"/>
        <end position="290"/>
    </location>
</feature>
<dbReference type="RefSeq" id="WP_009201506.1">
    <property type="nucleotide sequence ID" value="NZ_ACJX03000001.1"/>
</dbReference>
<dbReference type="EC" id="2.4.99.28" evidence="6"/>
<dbReference type="GO" id="GO:0008955">
    <property type="term" value="F:peptidoglycan glycosyltransferase activity"/>
    <property type="evidence" value="ECO:0007669"/>
    <property type="project" value="UniProtKB-UniRule"/>
</dbReference>
<keyword evidence="5 6" id="KW-0472">Membrane</keyword>
<keyword evidence="6" id="KW-0808">Transferase</keyword>
<keyword evidence="2 6" id="KW-0812">Transmembrane</keyword>
<feature type="transmembrane region" description="Helical" evidence="6">
    <location>
        <begin position="16"/>
        <end position="37"/>
    </location>
</feature>
<comment type="subcellular location">
    <subcellularLocation>
        <location evidence="6">Cell membrane</location>
        <topology evidence="6">Multi-pass membrane protein</topology>
    </subcellularLocation>
    <subcellularLocation>
        <location evidence="1">Membrane</location>
        <topology evidence="1">Multi-pass membrane protein</topology>
    </subcellularLocation>
</comment>
<dbReference type="GO" id="GO:0009252">
    <property type="term" value="P:peptidoglycan biosynthetic process"/>
    <property type="evidence" value="ECO:0007669"/>
    <property type="project" value="UniProtKB-UniRule"/>
</dbReference>
<evidence type="ECO:0000256" key="2">
    <source>
        <dbReference type="ARBA" id="ARBA00022692"/>
    </source>
</evidence>
<feature type="transmembrane region" description="Helical" evidence="6">
    <location>
        <begin position="73"/>
        <end position="91"/>
    </location>
</feature>
<keyword evidence="6" id="KW-0573">Peptidoglycan synthesis</keyword>
<feature type="transmembrane region" description="Helical" evidence="6">
    <location>
        <begin position="49"/>
        <end position="67"/>
    </location>
</feature>
<feature type="transmembrane region" description="Helical" evidence="6">
    <location>
        <begin position="182"/>
        <end position="200"/>
    </location>
</feature>
<comment type="caution">
    <text evidence="7">The sequence shown here is derived from an EMBL/GenBank/DDBJ whole genome shotgun (WGS) entry which is preliminary data.</text>
</comment>
<feature type="transmembrane region" description="Helical" evidence="6">
    <location>
        <begin position="135"/>
        <end position="152"/>
    </location>
</feature>
<dbReference type="STRING" id="592015.HMPREF1705_03042"/>
<dbReference type="OrthoDB" id="9812661at2"/>
<gene>
    <name evidence="6" type="primary">rodA</name>
    <name evidence="7" type="ORF">HMPREF1705_03042</name>
</gene>
<dbReference type="UniPathway" id="UPA00219"/>
<evidence type="ECO:0000256" key="1">
    <source>
        <dbReference type="ARBA" id="ARBA00004141"/>
    </source>
</evidence>
<keyword evidence="3 6" id="KW-0133">Cell shape</keyword>
<dbReference type="GO" id="GO:0051301">
    <property type="term" value="P:cell division"/>
    <property type="evidence" value="ECO:0007669"/>
    <property type="project" value="InterPro"/>
</dbReference>
<dbReference type="GO" id="GO:0032153">
    <property type="term" value="C:cell division site"/>
    <property type="evidence" value="ECO:0007669"/>
    <property type="project" value="TreeGrafter"/>
</dbReference>
<feature type="transmembrane region" description="Helical" evidence="6">
    <location>
        <begin position="302"/>
        <end position="326"/>
    </location>
</feature>
<organism evidence="7 8">
    <name type="scientific">Acetomicrobium hydrogeniformans ATCC BAA-1850</name>
    <dbReference type="NCBI Taxonomy" id="592015"/>
    <lineage>
        <taxon>Bacteria</taxon>
        <taxon>Thermotogati</taxon>
        <taxon>Synergistota</taxon>
        <taxon>Synergistia</taxon>
        <taxon>Synergistales</taxon>
        <taxon>Acetomicrobiaceae</taxon>
        <taxon>Acetomicrobium</taxon>
    </lineage>
</organism>
<dbReference type="eggNOG" id="COG0772">
    <property type="taxonomic scope" value="Bacteria"/>
</dbReference>
<protein>
    <recommendedName>
        <fullName evidence="6">Peptidoglycan glycosyltransferase RodA</fullName>
        <shortName evidence="6">PGT</shortName>
        <ecNumber evidence="6">2.4.99.28</ecNumber>
    </recommendedName>
    <alternativeName>
        <fullName evidence="6">Cell elongation protein RodA</fullName>
    </alternativeName>
    <alternativeName>
        <fullName evidence="6">Cell wall polymerase</fullName>
    </alternativeName>
    <alternativeName>
        <fullName evidence="6">Peptidoglycan polymerase</fullName>
        <shortName evidence="6">PG polymerase</shortName>
    </alternativeName>
</protein>
<accession>A0A0T5XBQ0</accession>
<dbReference type="InterPro" id="IPR011923">
    <property type="entry name" value="RodA/MrdB"/>
</dbReference>
<dbReference type="Proteomes" id="UP000005273">
    <property type="component" value="Unassembled WGS sequence"/>
</dbReference>
<proteinExistence type="inferred from homology"/>
<keyword evidence="6" id="KW-0328">Glycosyltransferase</keyword>